<proteinExistence type="predicted"/>
<dbReference type="EMBL" id="CAJZBQ010000048">
    <property type="protein sequence ID" value="CAG9329704.1"/>
    <property type="molecule type" value="Genomic_DNA"/>
</dbReference>
<gene>
    <name evidence="3" type="ORF">BSTOLATCC_MIC49325</name>
</gene>
<dbReference type="PANTHER" id="PTHR12296">
    <property type="entry name" value="DENN DOMAIN-CONTAINING PROTEIN 4"/>
    <property type="match status" value="1"/>
</dbReference>
<reference evidence="3" key="1">
    <citation type="submission" date="2021-09" db="EMBL/GenBank/DDBJ databases">
        <authorList>
            <consortium name="AG Swart"/>
            <person name="Singh M."/>
            <person name="Singh A."/>
            <person name="Seah K."/>
            <person name="Emmerich C."/>
        </authorList>
    </citation>
    <scope>NUCLEOTIDE SEQUENCE</scope>
    <source>
        <strain evidence="3">ATCC30299</strain>
    </source>
</reference>
<dbReference type="InterPro" id="IPR001194">
    <property type="entry name" value="cDENN_dom"/>
</dbReference>
<dbReference type="SMART" id="SM00799">
    <property type="entry name" value="DENN"/>
    <property type="match status" value="1"/>
</dbReference>
<feature type="region of interest" description="Disordered" evidence="1">
    <location>
        <begin position="737"/>
        <end position="757"/>
    </location>
</feature>
<dbReference type="GO" id="GO:0032483">
    <property type="term" value="P:regulation of Rab protein signal transduction"/>
    <property type="evidence" value="ECO:0007669"/>
    <property type="project" value="TreeGrafter"/>
</dbReference>
<organism evidence="3 4">
    <name type="scientific">Blepharisma stoltei</name>
    <dbReference type="NCBI Taxonomy" id="1481888"/>
    <lineage>
        <taxon>Eukaryota</taxon>
        <taxon>Sar</taxon>
        <taxon>Alveolata</taxon>
        <taxon>Ciliophora</taxon>
        <taxon>Postciliodesmatophora</taxon>
        <taxon>Heterotrichea</taxon>
        <taxon>Heterotrichida</taxon>
        <taxon>Blepharismidae</taxon>
        <taxon>Blepharisma</taxon>
    </lineage>
</organism>
<dbReference type="InterPro" id="IPR051696">
    <property type="entry name" value="DENN_Domain_GEFs"/>
</dbReference>
<evidence type="ECO:0000259" key="2">
    <source>
        <dbReference type="PROSITE" id="PS50211"/>
    </source>
</evidence>
<evidence type="ECO:0000256" key="1">
    <source>
        <dbReference type="SAM" id="MobiDB-lite"/>
    </source>
</evidence>
<dbReference type="Gene3D" id="3.40.50.11500">
    <property type="match status" value="1"/>
</dbReference>
<dbReference type="PROSITE" id="PS50211">
    <property type="entry name" value="DENN"/>
    <property type="match status" value="1"/>
</dbReference>
<protein>
    <recommendedName>
        <fullName evidence="2">UDENN domain-containing protein</fullName>
    </recommendedName>
</protein>
<sequence length="797" mass="92962">MENLFEEKHPPPIKLVDSIIVLGLSTKSLRNIFIEGKLEGTPEVLAKLPPSSKDSKVFSQDQINMIFTDRIITLESNPLPPAFFSTTITSEKGYFTHIHCLITYEKINPSIIESSKERRIPKNLLEFVPRNTEEENNHTENDISYYIPVALCLLTNSNYIDLFRNILEKVYVHTWEMVQQENLLLGSTEFLRNCFFLLNDTIIPPNDINYTIKVGNQTIPLPLENKSRFSYNESCVAVLMDLIDIRNIIEFWESLLLSKHAFIHSGNEYLLFLILEAFKIILFPMTWTMNYVPVLSSHLTDYMQTPTPILIGFNSKQISKEEAVAKDPEATILDVDSNILYSQSEPLLCNCVKAKLSKKLQLAKAYYYVNRGRLNTFRMNTLEKNIKDPLFVNTARKLLEPIESDEREQIFVSLVRHSFLEVFIEGIGNFSKYLKYSEETKLFDFQEDDFIKDVSLCSNCKMQEFWKGFIDSVTFQQFLFYYGMFDECTLNKFRKIVKEYKKGTYEIYATSSCYPFNVSSSISPKFMYEYLKKEVEELPTENHKQKFIKNTEKALLEKIMKKLQRNNEYYDQAELSQVYDRRKMSLSMIRSNLLNSSEEAKEITNIYYGKYGIAMLARIPLCLSRSKFREISSQRCLNEQLTNECELNPTRWEPFALKLFYSLRRNKKNWQLSDLLEICKIINRLNTQNLPRHHATLILSLNFEQNEGSVRILIRGQGELSNLARVYIQSLSHDRNDRNPRASIDEDMLSPGGSREISRELSRELSGELSPVSPISGNPEFKRRHTRVIKYHIEVKS</sequence>
<dbReference type="AlphaFoldDB" id="A0AAU9JXT2"/>
<evidence type="ECO:0000313" key="4">
    <source>
        <dbReference type="Proteomes" id="UP001162131"/>
    </source>
</evidence>
<dbReference type="InterPro" id="IPR043153">
    <property type="entry name" value="DENN_C"/>
</dbReference>
<comment type="caution">
    <text evidence="3">The sequence shown here is derived from an EMBL/GenBank/DDBJ whole genome shotgun (WGS) entry which is preliminary data.</text>
</comment>
<dbReference type="Pfam" id="PF02141">
    <property type="entry name" value="DENN"/>
    <property type="match status" value="1"/>
</dbReference>
<dbReference type="InterPro" id="IPR037516">
    <property type="entry name" value="Tripartite_DENN"/>
</dbReference>
<accession>A0AAU9JXT2</accession>
<keyword evidence="4" id="KW-1185">Reference proteome</keyword>
<dbReference type="GO" id="GO:0031410">
    <property type="term" value="C:cytoplasmic vesicle"/>
    <property type="evidence" value="ECO:0007669"/>
    <property type="project" value="TreeGrafter"/>
</dbReference>
<evidence type="ECO:0000313" key="3">
    <source>
        <dbReference type="EMBL" id="CAG9329704.1"/>
    </source>
</evidence>
<dbReference type="PANTHER" id="PTHR12296:SF21">
    <property type="entry name" value="DENN DOMAIN-CONTAINING PROTEIN 3"/>
    <property type="match status" value="1"/>
</dbReference>
<name>A0AAU9JXT2_9CILI</name>
<dbReference type="Proteomes" id="UP001162131">
    <property type="component" value="Unassembled WGS sequence"/>
</dbReference>
<feature type="domain" description="UDENN" evidence="2">
    <location>
        <begin position="17"/>
        <end position="495"/>
    </location>
</feature>